<dbReference type="InterPro" id="IPR008758">
    <property type="entry name" value="Peptidase_S28"/>
</dbReference>
<comment type="subcellular location">
    <subcellularLocation>
        <location evidence="1">Lysosome</location>
    </subcellularLocation>
</comment>
<protein>
    <recommendedName>
        <fullName evidence="15">Lysosomal Pro-X carboxypeptidase</fullName>
        <ecNumber evidence="14">3.4.16.2</ecNumber>
    </recommendedName>
    <alternativeName>
        <fullName evidence="17">Proline carboxypeptidase</fullName>
    </alternativeName>
    <alternativeName>
        <fullName evidence="16">Prolylcarboxypeptidase</fullName>
    </alternativeName>
</protein>
<accession>A0AAV8Y2F6</accession>
<comment type="subunit">
    <text evidence="3">Homodimer.</text>
</comment>
<evidence type="ECO:0000256" key="9">
    <source>
        <dbReference type="ARBA" id="ARBA00023157"/>
    </source>
</evidence>
<feature type="signal peptide" evidence="18">
    <location>
        <begin position="1"/>
        <end position="17"/>
    </location>
</feature>
<comment type="caution">
    <text evidence="19">The sequence shown here is derived from an EMBL/GenBank/DDBJ whole genome shotgun (WGS) entry which is preliminary data.</text>
</comment>
<evidence type="ECO:0000256" key="7">
    <source>
        <dbReference type="ARBA" id="ARBA00022801"/>
    </source>
</evidence>
<evidence type="ECO:0000256" key="6">
    <source>
        <dbReference type="ARBA" id="ARBA00022729"/>
    </source>
</evidence>
<keyword evidence="6 18" id="KW-0732">Signal</keyword>
<proteinExistence type="inferred from homology"/>
<evidence type="ECO:0000256" key="5">
    <source>
        <dbReference type="ARBA" id="ARBA00022670"/>
    </source>
</evidence>
<organism evidence="19 20">
    <name type="scientific">Rhamnusium bicolor</name>
    <dbReference type="NCBI Taxonomy" id="1586634"/>
    <lineage>
        <taxon>Eukaryota</taxon>
        <taxon>Metazoa</taxon>
        <taxon>Ecdysozoa</taxon>
        <taxon>Arthropoda</taxon>
        <taxon>Hexapoda</taxon>
        <taxon>Insecta</taxon>
        <taxon>Pterygota</taxon>
        <taxon>Neoptera</taxon>
        <taxon>Endopterygota</taxon>
        <taxon>Coleoptera</taxon>
        <taxon>Polyphaga</taxon>
        <taxon>Cucujiformia</taxon>
        <taxon>Chrysomeloidea</taxon>
        <taxon>Cerambycidae</taxon>
        <taxon>Lepturinae</taxon>
        <taxon>Rhagiini</taxon>
        <taxon>Rhamnusium</taxon>
    </lineage>
</organism>
<evidence type="ECO:0000256" key="3">
    <source>
        <dbReference type="ARBA" id="ARBA00011738"/>
    </source>
</evidence>
<keyword evidence="11" id="KW-0458">Lysosome</keyword>
<comment type="similarity">
    <text evidence="2">Belongs to the peptidase S28 family.</text>
</comment>
<dbReference type="InterPro" id="IPR042269">
    <property type="entry name" value="Ser_carbopepase_S28_SKS"/>
</dbReference>
<evidence type="ECO:0000256" key="11">
    <source>
        <dbReference type="ARBA" id="ARBA00023228"/>
    </source>
</evidence>
<keyword evidence="9" id="KW-1015">Disulfide bond</keyword>
<comment type="function">
    <text evidence="13">Cleaves C-terminal amino acids linked to proline in peptides such as angiotensin II, III and des-Arg9-bradykinin. This cleavage occurs at acidic pH, but enzymatic activity is retained with some substrates at neutral pH.</text>
</comment>
<keyword evidence="4" id="KW-0121">Carboxypeptidase</keyword>
<sequence>MQYVIFLSLLVFSSTLTKDLKYAFDTKYIEVPVDHFSFTSNLTFKLRYLVNDSFYESRGPIFFYTGNEGSIDMFAQNTGFMFDIAPRFKALIVFAEHRYYGTSLPFGNLSYTSPKYLGYLSSGQALADYLPVIAFGGSYGGMLAAWLRMKYPSSVLGAIASSAPIWQFKNLTPCENFYRIVTNVFEGLGGEKCSETIRNSWKVIRSVASDDAGKSKISTLWNLCSTLKKDEDINKVIDWLSNIYINIAMVNYPYSTSFLVPLPANPVREFCGKINSYNYKDNIGLLTAIGQALEVYTNYTKTTKCNDIGKTADNLGDAGWNFQSCTEMIMPMCSNSFDMFENSNWDFHKYSDDCYKEFGVRPRDEDVPILEYGGKELKYSSNIVFSNGLMDPWSSGGVLSNITTKILAIVIPDGAHHFDLRAANEQDTGTVKSARIFHVDAIEHWLYRYRLEHFDSLGKYKYQDTFYNTNLLD</sequence>
<evidence type="ECO:0000256" key="13">
    <source>
        <dbReference type="ARBA" id="ARBA00059701"/>
    </source>
</evidence>
<keyword evidence="5" id="KW-0645">Protease</keyword>
<keyword evidence="20" id="KW-1185">Reference proteome</keyword>
<keyword evidence="7" id="KW-0378">Hydrolase</keyword>
<dbReference type="EMBL" id="JANEYF010002501">
    <property type="protein sequence ID" value="KAJ8945590.1"/>
    <property type="molecule type" value="Genomic_DNA"/>
</dbReference>
<keyword evidence="8" id="KW-0865">Zymogen</keyword>
<dbReference type="Gene3D" id="3.40.50.1820">
    <property type="entry name" value="alpha/beta hydrolase"/>
    <property type="match status" value="1"/>
</dbReference>
<evidence type="ECO:0000256" key="12">
    <source>
        <dbReference type="ARBA" id="ARBA00052013"/>
    </source>
</evidence>
<evidence type="ECO:0000256" key="1">
    <source>
        <dbReference type="ARBA" id="ARBA00004371"/>
    </source>
</evidence>
<keyword evidence="10" id="KW-0325">Glycoprotein</keyword>
<dbReference type="InterPro" id="IPR029058">
    <property type="entry name" value="AB_hydrolase_fold"/>
</dbReference>
<comment type="catalytic activity">
    <reaction evidence="12">
        <text>Cleavage of a -Pro-|-Xaa bond to release a C-terminal amino acid.</text>
        <dbReference type="EC" id="3.4.16.2"/>
    </reaction>
</comment>
<dbReference type="PANTHER" id="PTHR11010">
    <property type="entry name" value="PROTEASE S28 PRO-X CARBOXYPEPTIDASE-RELATED"/>
    <property type="match status" value="1"/>
</dbReference>
<evidence type="ECO:0000256" key="15">
    <source>
        <dbReference type="ARBA" id="ARBA00073691"/>
    </source>
</evidence>
<dbReference type="EC" id="3.4.16.2" evidence="14"/>
<dbReference type="FunFam" id="1.20.120.980:FF:000002">
    <property type="entry name" value="lysosomal Pro-X carboxypeptidase"/>
    <property type="match status" value="1"/>
</dbReference>
<dbReference type="GO" id="GO:0006508">
    <property type="term" value="P:proteolysis"/>
    <property type="evidence" value="ECO:0007669"/>
    <property type="project" value="UniProtKB-KW"/>
</dbReference>
<evidence type="ECO:0000256" key="14">
    <source>
        <dbReference type="ARBA" id="ARBA00066456"/>
    </source>
</evidence>
<evidence type="ECO:0000313" key="19">
    <source>
        <dbReference type="EMBL" id="KAJ8945590.1"/>
    </source>
</evidence>
<dbReference type="GO" id="GO:0004185">
    <property type="term" value="F:serine-type carboxypeptidase activity"/>
    <property type="evidence" value="ECO:0007669"/>
    <property type="project" value="UniProtKB-EC"/>
</dbReference>
<dbReference type="SUPFAM" id="SSF53474">
    <property type="entry name" value="alpha/beta-Hydrolases"/>
    <property type="match status" value="1"/>
</dbReference>
<dbReference type="Pfam" id="PF05577">
    <property type="entry name" value="Peptidase_S28"/>
    <property type="match status" value="1"/>
</dbReference>
<name>A0AAV8Y2F6_9CUCU</name>
<evidence type="ECO:0000313" key="20">
    <source>
        <dbReference type="Proteomes" id="UP001162156"/>
    </source>
</evidence>
<evidence type="ECO:0000256" key="2">
    <source>
        <dbReference type="ARBA" id="ARBA00011079"/>
    </source>
</evidence>
<evidence type="ECO:0000256" key="10">
    <source>
        <dbReference type="ARBA" id="ARBA00023180"/>
    </source>
</evidence>
<gene>
    <name evidence="19" type="ORF">NQ314_009110</name>
</gene>
<dbReference type="GO" id="GO:0008239">
    <property type="term" value="F:dipeptidyl-peptidase activity"/>
    <property type="evidence" value="ECO:0007669"/>
    <property type="project" value="TreeGrafter"/>
</dbReference>
<evidence type="ECO:0000256" key="17">
    <source>
        <dbReference type="ARBA" id="ARBA00076608"/>
    </source>
</evidence>
<evidence type="ECO:0000256" key="8">
    <source>
        <dbReference type="ARBA" id="ARBA00023145"/>
    </source>
</evidence>
<dbReference type="GO" id="GO:0005764">
    <property type="term" value="C:lysosome"/>
    <property type="evidence" value="ECO:0007669"/>
    <property type="project" value="UniProtKB-SubCell"/>
</dbReference>
<dbReference type="Proteomes" id="UP001162156">
    <property type="component" value="Unassembled WGS sequence"/>
</dbReference>
<evidence type="ECO:0000256" key="16">
    <source>
        <dbReference type="ARBA" id="ARBA00076475"/>
    </source>
</evidence>
<feature type="chain" id="PRO_5043698401" description="Lysosomal Pro-X carboxypeptidase" evidence="18">
    <location>
        <begin position="18"/>
        <end position="473"/>
    </location>
</feature>
<dbReference type="Gene3D" id="1.20.120.980">
    <property type="entry name" value="Serine carboxypeptidase S28, SKS domain"/>
    <property type="match status" value="1"/>
</dbReference>
<evidence type="ECO:0000256" key="18">
    <source>
        <dbReference type="SAM" id="SignalP"/>
    </source>
</evidence>
<reference evidence="19" key="1">
    <citation type="journal article" date="2023" name="Insect Mol. Biol.">
        <title>Genome sequencing provides insights into the evolution of gene families encoding plant cell wall-degrading enzymes in longhorned beetles.</title>
        <authorList>
            <person name="Shin N.R."/>
            <person name="Okamura Y."/>
            <person name="Kirsch R."/>
            <person name="Pauchet Y."/>
        </authorList>
    </citation>
    <scope>NUCLEOTIDE SEQUENCE</scope>
    <source>
        <strain evidence="19">RBIC_L_NR</strain>
    </source>
</reference>
<dbReference type="PANTHER" id="PTHR11010:SF38">
    <property type="entry name" value="LYSOSOMAL PRO-X CARBOXYPEPTIDASE"/>
    <property type="match status" value="1"/>
</dbReference>
<dbReference type="AlphaFoldDB" id="A0AAV8Y2F6"/>
<evidence type="ECO:0000256" key="4">
    <source>
        <dbReference type="ARBA" id="ARBA00022645"/>
    </source>
</evidence>